<evidence type="ECO:0000259" key="5">
    <source>
        <dbReference type="Pfam" id="PF12017"/>
    </source>
</evidence>
<dbReference type="PANTHER" id="PTHR10117:SF79">
    <property type="entry name" value="SHORT TRANSIENT RECEPTOR POTENTIAL CHANNEL 3-LIKE"/>
    <property type="match status" value="1"/>
</dbReference>
<dbReference type="OrthoDB" id="6159136at2759"/>
<name>A0A9W2Z3G1_BIOGL</name>
<feature type="domain" description="THAP9-like helix-turn-helix" evidence="5">
    <location>
        <begin position="38"/>
        <end position="70"/>
    </location>
</feature>
<dbReference type="RefSeq" id="XP_055869509.1">
    <property type="nucleotide sequence ID" value="XM_056013534.1"/>
</dbReference>
<evidence type="ECO:0000313" key="7">
    <source>
        <dbReference type="RefSeq" id="XP_055869507.1"/>
    </source>
</evidence>
<dbReference type="AlphaFoldDB" id="A0A9W2Z3G1"/>
<dbReference type="InterPro" id="IPR002153">
    <property type="entry name" value="TRPC_channel"/>
</dbReference>
<dbReference type="GO" id="GO:0051480">
    <property type="term" value="P:regulation of cytosolic calcium ion concentration"/>
    <property type="evidence" value="ECO:0007669"/>
    <property type="project" value="TreeGrafter"/>
</dbReference>
<dbReference type="InterPro" id="IPR021896">
    <property type="entry name" value="THAP9-like_HTH"/>
</dbReference>
<keyword evidence="4" id="KW-0812">Transmembrane</keyword>
<protein>
    <submittedName>
        <fullName evidence="7 8">Uncharacterized protein LOC129923268 isoform X1</fullName>
    </submittedName>
</protein>
<evidence type="ECO:0000313" key="9">
    <source>
        <dbReference type="RefSeq" id="XP_055869509.1"/>
    </source>
</evidence>
<dbReference type="RefSeq" id="XP_055869507.1">
    <property type="nucleotide sequence ID" value="XM_056013532.1"/>
</dbReference>
<keyword evidence="4" id="KW-1133">Transmembrane helix</keyword>
<sequence>MFTRGVIEKPTSPKKVMMIYLYICLRSLQEMQIIQMKKISFTITLHFYSPNAYEFLSTMFNLPSTRTLRRFMIAFICGQISLYSISKNENFAGLLETTGTLFWAAFGMGNSQAPAIKEETNSSQVNGDSEITDSVLLKVIEVVGYVLYGVYILDAVVVLINLFIAMMNLKTFRMSKRLVS</sequence>
<proteinExistence type="predicted"/>
<dbReference type="Proteomes" id="UP001165740">
    <property type="component" value="Chromosome 16"/>
</dbReference>
<dbReference type="PANTHER" id="PTHR10117">
    <property type="entry name" value="TRANSIENT RECEPTOR POTENTIAL CHANNEL"/>
    <property type="match status" value="1"/>
</dbReference>
<keyword evidence="3" id="KW-0407">Ion channel</keyword>
<evidence type="ECO:0000313" key="8">
    <source>
        <dbReference type="RefSeq" id="XP_055869508.1"/>
    </source>
</evidence>
<gene>
    <name evidence="7 8 9" type="primary">LOC129923268</name>
</gene>
<keyword evidence="4" id="KW-0472">Membrane</keyword>
<keyword evidence="2" id="KW-0406">Ion transport</keyword>
<dbReference type="GeneID" id="129923268"/>
<dbReference type="RefSeq" id="XP_055869508.1">
    <property type="nucleotide sequence ID" value="XM_056013533.1"/>
</dbReference>
<evidence type="ECO:0000256" key="3">
    <source>
        <dbReference type="ARBA" id="ARBA00023303"/>
    </source>
</evidence>
<dbReference type="GO" id="GO:0015279">
    <property type="term" value="F:store-operated calcium channel activity"/>
    <property type="evidence" value="ECO:0007669"/>
    <property type="project" value="TreeGrafter"/>
</dbReference>
<dbReference type="Pfam" id="PF12017">
    <property type="entry name" value="Tnp_P_element"/>
    <property type="match status" value="1"/>
</dbReference>
<evidence type="ECO:0000313" key="6">
    <source>
        <dbReference type="Proteomes" id="UP001165740"/>
    </source>
</evidence>
<dbReference type="GO" id="GO:0005886">
    <property type="term" value="C:plasma membrane"/>
    <property type="evidence" value="ECO:0007669"/>
    <property type="project" value="TreeGrafter"/>
</dbReference>
<feature type="transmembrane region" description="Helical" evidence="4">
    <location>
        <begin position="145"/>
        <end position="167"/>
    </location>
</feature>
<organism evidence="6 9">
    <name type="scientific">Biomphalaria glabrata</name>
    <name type="common">Bloodfluke planorb</name>
    <name type="synonym">Freshwater snail</name>
    <dbReference type="NCBI Taxonomy" id="6526"/>
    <lineage>
        <taxon>Eukaryota</taxon>
        <taxon>Metazoa</taxon>
        <taxon>Spiralia</taxon>
        <taxon>Lophotrochozoa</taxon>
        <taxon>Mollusca</taxon>
        <taxon>Gastropoda</taxon>
        <taxon>Heterobranchia</taxon>
        <taxon>Euthyneura</taxon>
        <taxon>Panpulmonata</taxon>
        <taxon>Hygrophila</taxon>
        <taxon>Lymnaeoidea</taxon>
        <taxon>Planorbidae</taxon>
        <taxon>Biomphalaria</taxon>
    </lineage>
</organism>
<evidence type="ECO:0000256" key="2">
    <source>
        <dbReference type="ARBA" id="ARBA00023065"/>
    </source>
</evidence>
<accession>A0A9W2Z3G1</accession>
<dbReference type="GO" id="GO:0034703">
    <property type="term" value="C:cation channel complex"/>
    <property type="evidence" value="ECO:0007669"/>
    <property type="project" value="TreeGrafter"/>
</dbReference>
<dbReference type="GO" id="GO:0070679">
    <property type="term" value="F:inositol 1,4,5 trisphosphate binding"/>
    <property type="evidence" value="ECO:0007669"/>
    <property type="project" value="TreeGrafter"/>
</dbReference>
<keyword evidence="1" id="KW-0813">Transport</keyword>
<reference evidence="7 8" key="1">
    <citation type="submission" date="2025-04" db="UniProtKB">
        <authorList>
            <consortium name="RefSeq"/>
        </authorList>
    </citation>
    <scope>IDENTIFICATION</scope>
</reference>
<evidence type="ECO:0000256" key="4">
    <source>
        <dbReference type="SAM" id="Phobius"/>
    </source>
</evidence>
<keyword evidence="6" id="KW-1185">Reference proteome</keyword>
<evidence type="ECO:0000256" key="1">
    <source>
        <dbReference type="ARBA" id="ARBA00022448"/>
    </source>
</evidence>
<dbReference type="GO" id="GO:0007338">
    <property type="term" value="P:single fertilization"/>
    <property type="evidence" value="ECO:0007669"/>
    <property type="project" value="TreeGrafter"/>
</dbReference>